<evidence type="ECO:0000313" key="2">
    <source>
        <dbReference type="Proteomes" id="UP000216451"/>
    </source>
</evidence>
<dbReference type="GeneID" id="98296659"/>
<accession>A0A261G252</accession>
<organism evidence="1 2">
    <name type="scientific">Bifidobacterium aquikefiri</name>
    <dbReference type="NCBI Taxonomy" id="1653207"/>
    <lineage>
        <taxon>Bacteria</taxon>
        <taxon>Bacillati</taxon>
        <taxon>Actinomycetota</taxon>
        <taxon>Actinomycetes</taxon>
        <taxon>Bifidobacteriales</taxon>
        <taxon>Bifidobacteriaceae</taxon>
        <taxon>Bifidobacterium</taxon>
    </lineage>
</organism>
<dbReference type="AlphaFoldDB" id="A0A261G252"/>
<comment type="caution">
    <text evidence="1">The sequence shown here is derived from an EMBL/GenBank/DDBJ whole genome shotgun (WGS) entry which is preliminary data.</text>
</comment>
<reference evidence="1 2" key="1">
    <citation type="journal article" date="2017" name="BMC Genomics">
        <title>Comparative genomic and phylogenomic analyses of the Bifidobacteriaceae family.</title>
        <authorList>
            <person name="Lugli G.A."/>
            <person name="Milani C."/>
            <person name="Turroni F."/>
            <person name="Duranti S."/>
            <person name="Mancabelli L."/>
            <person name="Mangifesta M."/>
            <person name="Ferrario C."/>
            <person name="Modesto M."/>
            <person name="Mattarelli P."/>
            <person name="Jiri K."/>
            <person name="van Sinderen D."/>
            <person name="Ventura M."/>
        </authorList>
    </citation>
    <scope>NUCLEOTIDE SEQUENCE [LARGE SCALE GENOMIC DNA]</scope>
    <source>
        <strain evidence="1 2">LMG 28769</strain>
    </source>
</reference>
<evidence type="ECO:0000313" key="1">
    <source>
        <dbReference type="EMBL" id="OZG65519.1"/>
    </source>
</evidence>
<gene>
    <name evidence="1" type="ORF">BAQU_1702</name>
</gene>
<dbReference type="RefSeq" id="WP_143241992.1">
    <property type="nucleotide sequence ID" value="NZ_JBDNSV010000003.1"/>
</dbReference>
<name>A0A261G252_9BIFI</name>
<sequence>MKNQENGERSWGSSELIYHKPSPIVKIISDSIHSLAGKLERLSRILNDSGFIEGLETDRSPDDRENRQSTVRERLEMLDGPGSHPEPLENIEDIVNAFYKFPRAAGATSKEKAIHK</sequence>
<protein>
    <submittedName>
        <fullName evidence="1">Uncharacterized protein</fullName>
    </submittedName>
</protein>
<dbReference type="Proteomes" id="UP000216451">
    <property type="component" value="Unassembled WGS sequence"/>
</dbReference>
<dbReference type="EMBL" id="MWXA01000008">
    <property type="protein sequence ID" value="OZG65519.1"/>
    <property type="molecule type" value="Genomic_DNA"/>
</dbReference>
<keyword evidence="2" id="KW-1185">Reference proteome</keyword>
<proteinExistence type="predicted"/>